<dbReference type="Gene3D" id="3.10.105.10">
    <property type="entry name" value="Dipeptide-binding Protein, Domain 3"/>
    <property type="match status" value="1"/>
</dbReference>
<dbReference type="PANTHER" id="PTHR30290:SF65">
    <property type="entry name" value="MONOACYL PHOSPHATIDYLINOSITOL TETRAMANNOSIDE-BINDING PROTEIN LPQW-RELATED"/>
    <property type="match status" value="1"/>
</dbReference>
<proteinExistence type="predicted"/>
<dbReference type="GO" id="GO:0042597">
    <property type="term" value="C:periplasmic space"/>
    <property type="evidence" value="ECO:0007669"/>
    <property type="project" value="UniProtKB-ARBA"/>
</dbReference>
<protein>
    <submittedName>
        <fullName evidence="3">Peptide/nickel transport system substrate-binding protein</fullName>
    </submittedName>
</protein>
<dbReference type="PROSITE" id="PS51257">
    <property type="entry name" value="PROKAR_LIPOPROTEIN"/>
    <property type="match status" value="1"/>
</dbReference>
<gene>
    <name evidence="3" type="ORF">HNQ79_002137</name>
</gene>
<dbReference type="Pfam" id="PF00496">
    <property type="entry name" value="SBP_bac_5"/>
    <property type="match status" value="1"/>
</dbReference>
<dbReference type="CDD" id="cd08490">
    <property type="entry name" value="PBP2_NikA_DppA_OppA_like_3"/>
    <property type="match status" value="1"/>
</dbReference>
<dbReference type="GO" id="GO:0015833">
    <property type="term" value="P:peptide transport"/>
    <property type="evidence" value="ECO:0007669"/>
    <property type="project" value="TreeGrafter"/>
</dbReference>
<dbReference type="InterPro" id="IPR039424">
    <property type="entry name" value="SBP_5"/>
</dbReference>
<evidence type="ECO:0000313" key="3">
    <source>
        <dbReference type="EMBL" id="MBB6435680.1"/>
    </source>
</evidence>
<dbReference type="PIRSF" id="PIRSF002741">
    <property type="entry name" value="MppA"/>
    <property type="match status" value="1"/>
</dbReference>
<evidence type="ECO:0000259" key="2">
    <source>
        <dbReference type="Pfam" id="PF00496"/>
    </source>
</evidence>
<name>A0A7X0HDN7_9ACTN</name>
<evidence type="ECO:0000256" key="1">
    <source>
        <dbReference type="SAM" id="SignalP"/>
    </source>
</evidence>
<dbReference type="AlphaFoldDB" id="A0A7X0HDN7"/>
<feature type="chain" id="PRO_5030529280" evidence="1">
    <location>
        <begin position="30"/>
        <end position="509"/>
    </location>
</feature>
<dbReference type="PANTHER" id="PTHR30290">
    <property type="entry name" value="PERIPLASMIC BINDING COMPONENT OF ABC TRANSPORTER"/>
    <property type="match status" value="1"/>
</dbReference>
<dbReference type="Gene3D" id="3.40.190.10">
    <property type="entry name" value="Periplasmic binding protein-like II"/>
    <property type="match status" value="1"/>
</dbReference>
<keyword evidence="1" id="KW-0732">Signal</keyword>
<feature type="signal peptide" evidence="1">
    <location>
        <begin position="1"/>
        <end position="29"/>
    </location>
</feature>
<feature type="domain" description="Solute-binding protein family 5" evidence="2">
    <location>
        <begin position="88"/>
        <end position="429"/>
    </location>
</feature>
<dbReference type="GO" id="GO:1904680">
    <property type="term" value="F:peptide transmembrane transporter activity"/>
    <property type="evidence" value="ECO:0007669"/>
    <property type="project" value="TreeGrafter"/>
</dbReference>
<reference evidence="3 4" key="1">
    <citation type="submission" date="2020-08" db="EMBL/GenBank/DDBJ databases">
        <title>Genomic Encyclopedia of Type Strains, Phase IV (KMG-IV): sequencing the most valuable type-strain genomes for metagenomic binning, comparative biology and taxonomic classification.</title>
        <authorList>
            <person name="Goeker M."/>
        </authorList>
    </citation>
    <scope>NUCLEOTIDE SEQUENCE [LARGE SCALE GENOMIC DNA]</scope>
    <source>
        <strain evidence="3 4">DSM 40141</strain>
    </source>
</reference>
<comment type="caution">
    <text evidence="3">The sequence shown here is derived from an EMBL/GenBank/DDBJ whole genome shotgun (WGS) entry which is preliminary data.</text>
</comment>
<sequence length="509" mass="53101">MSSIRRALPRALPLAATAAALALTVTACAGGTDSGASSAGGDGGRVRVALAFPPAQAMSPFGDDAVTLSRLAVAEGLTTLGKNGEALPALATEWRPDGDRAWTFTLRKAVFQDGKQLDAQAVVRALDAAEKASPKPRVLSDTDIGATAQSPQTVRITTKKPDPLLPQRLANPSLSIFSEGAYKAGGKVDLVGHATGPYTLSKLNGAVSATLTRNDSYWGSKAKAPGIDVKFVADGKARANALRAGQTDIAESVPVSQVSLLAEGQAREVPTARTNSLYLNTEKGTFTDAGLRASVRAATDSKALVEGVYEGRADTAQGLFGPGVAWAAKQRVPVEGRAAAAPKEKAAAAGEIVLGTYTNRPELPEVATAVQQQLEKAGFKVRQVVRDYARMEADALDGKFDAFILPRNTLLDTGDPSSYLSSDFTCAGSFNLSQLCDKDVDAAVAKTVGAMDTPERQQAEMAAEAKVLGTDAVIPLVHERFVQGVREGVEGVSLDPMERTLITADTRIG</sequence>
<keyword evidence="4" id="KW-1185">Reference proteome</keyword>
<accession>A0A7X0HDN7</accession>
<dbReference type="InterPro" id="IPR030678">
    <property type="entry name" value="Peptide/Ni-bd"/>
</dbReference>
<dbReference type="InterPro" id="IPR000914">
    <property type="entry name" value="SBP_5_dom"/>
</dbReference>
<dbReference type="RefSeq" id="WP_185029382.1">
    <property type="nucleotide sequence ID" value="NZ_BNBN01000007.1"/>
</dbReference>
<dbReference type="Proteomes" id="UP000540423">
    <property type="component" value="Unassembled WGS sequence"/>
</dbReference>
<organism evidence="3 4">
    <name type="scientific">Streptomyces candidus</name>
    <dbReference type="NCBI Taxonomy" id="67283"/>
    <lineage>
        <taxon>Bacteria</taxon>
        <taxon>Bacillati</taxon>
        <taxon>Actinomycetota</taxon>
        <taxon>Actinomycetes</taxon>
        <taxon>Kitasatosporales</taxon>
        <taxon>Streptomycetaceae</taxon>
        <taxon>Streptomyces</taxon>
    </lineage>
</organism>
<dbReference type="SUPFAM" id="SSF53850">
    <property type="entry name" value="Periplasmic binding protein-like II"/>
    <property type="match status" value="1"/>
</dbReference>
<dbReference type="EMBL" id="JACHEM010000004">
    <property type="protein sequence ID" value="MBB6435680.1"/>
    <property type="molecule type" value="Genomic_DNA"/>
</dbReference>
<evidence type="ECO:0000313" key="4">
    <source>
        <dbReference type="Proteomes" id="UP000540423"/>
    </source>
</evidence>
<dbReference type="GO" id="GO:0043190">
    <property type="term" value="C:ATP-binding cassette (ABC) transporter complex"/>
    <property type="evidence" value="ECO:0007669"/>
    <property type="project" value="InterPro"/>
</dbReference>